<dbReference type="PANTHER" id="PTHR48078">
    <property type="entry name" value="THREONINE DEHYDRATASE, MITOCHONDRIAL-RELATED"/>
    <property type="match status" value="1"/>
</dbReference>
<keyword evidence="3" id="KW-0456">Lyase</keyword>
<dbReference type="Gene3D" id="3.40.50.1100">
    <property type="match status" value="1"/>
</dbReference>
<keyword evidence="2" id="KW-0663">Pyridoxal phosphate</keyword>
<evidence type="ECO:0000313" key="5">
    <source>
        <dbReference type="Proteomes" id="UP000565579"/>
    </source>
</evidence>
<comment type="cofactor">
    <cofactor evidence="1">
        <name>pyridoxal 5'-phosphate</name>
        <dbReference type="ChEBI" id="CHEBI:597326"/>
    </cofactor>
</comment>
<dbReference type="GO" id="GO:0006565">
    <property type="term" value="P:L-serine catabolic process"/>
    <property type="evidence" value="ECO:0007669"/>
    <property type="project" value="TreeGrafter"/>
</dbReference>
<dbReference type="InterPro" id="IPR050147">
    <property type="entry name" value="Ser/Thr_Dehydratase"/>
</dbReference>
<protein>
    <submittedName>
        <fullName evidence="4">Threonine dehydratase</fullName>
    </submittedName>
</protein>
<gene>
    <name evidence="4" type="ORF">HD593_001754</name>
</gene>
<sequence length="74" mass="7332">MVTVSEAQIAHACRVTVDLANIVIEPGGAVGLAAALQDHRHLDRGGPVVAVAGGGNVDLAALAKITEIGESAHG</sequence>
<dbReference type="GO" id="GO:0006567">
    <property type="term" value="P:L-threonine catabolic process"/>
    <property type="evidence" value="ECO:0007669"/>
    <property type="project" value="TreeGrafter"/>
</dbReference>
<dbReference type="PANTHER" id="PTHR48078:SF6">
    <property type="entry name" value="L-THREONINE DEHYDRATASE CATABOLIC TDCB"/>
    <property type="match status" value="1"/>
</dbReference>
<comment type="caution">
    <text evidence="4">The sequence shown here is derived from an EMBL/GenBank/DDBJ whole genome shotgun (WGS) entry which is preliminary data.</text>
</comment>
<accession>A0A7X0TX96</accession>
<name>A0A7X0TX96_9ACTN</name>
<organism evidence="4 5">
    <name type="scientific">Nonomuraea rubra</name>
    <dbReference type="NCBI Taxonomy" id="46180"/>
    <lineage>
        <taxon>Bacteria</taxon>
        <taxon>Bacillati</taxon>
        <taxon>Actinomycetota</taxon>
        <taxon>Actinomycetes</taxon>
        <taxon>Streptosporangiales</taxon>
        <taxon>Streptosporangiaceae</taxon>
        <taxon>Nonomuraea</taxon>
    </lineage>
</organism>
<dbReference type="SUPFAM" id="SSF53686">
    <property type="entry name" value="Tryptophan synthase beta subunit-like PLP-dependent enzymes"/>
    <property type="match status" value="1"/>
</dbReference>
<dbReference type="InterPro" id="IPR036052">
    <property type="entry name" value="TrpB-like_PALP_sf"/>
</dbReference>
<evidence type="ECO:0000256" key="1">
    <source>
        <dbReference type="ARBA" id="ARBA00001933"/>
    </source>
</evidence>
<keyword evidence="5" id="KW-1185">Reference proteome</keyword>
<dbReference type="AlphaFoldDB" id="A0A7X0TX96"/>
<dbReference type="EMBL" id="JACHMI010000001">
    <property type="protein sequence ID" value="MBB6546959.1"/>
    <property type="molecule type" value="Genomic_DNA"/>
</dbReference>
<evidence type="ECO:0000256" key="2">
    <source>
        <dbReference type="ARBA" id="ARBA00022898"/>
    </source>
</evidence>
<evidence type="ECO:0000313" key="4">
    <source>
        <dbReference type="EMBL" id="MBB6546959.1"/>
    </source>
</evidence>
<evidence type="ECO:0000256" key="3">
    <source>
        <dbReference type="ARBA" id="ARBA00023239"/>
    </source>
</evidence>
<proteinExistence type="predicted"/>
<dbReference type="GO" id="GO:0003941">
    <property type="term" value="F:L-serine ammonia-lyase activity"/>
    <property type="evidence" value="ECO:0007669"/>
    <property type="project" value="TreeGrafter"/>
</dbReference>
<reference evidence="4 5" key="1">
    <citation type="submission" date="2020-08" db="EMBL/GenBank/DDBJ databases">
        <title>Sequencing the genomes of 1000 actinobacteria strains.</title>
        <authorList>
            <person name="Klenk H.-P."/>
        </authorList>
    </citation>
    <scope>NUCLEOTIDE SEQUENCE [LARGE SCALE GENOMIC DNA]</scope>
    <source>
        <strain evidence="4 5">DSM 43768</strain>
    </source>
</reference>
<dbReference type="GO" id="GO:0009097">
    <property type="term" value="P:isoleucine biosynthetic process"/>
    <property type="evidence" value="ECO:0007669"/>
    <property type="project" value="TreeGrafter"/>
</dbReference>
<dbReference type="Proteomes" id="UP000565579">
    <property type="component" value="Unassembled WGS sequence"/>
</dbReference>
<dbReference type="GO" id="GO:0004794">
    <property type="term" value="F:threonine deaminase activity"/>
    <property type="evidence" value="ECO:0007669"/>
    <property type="project" value="TreeGrafter"/>
</dbReference>